<name>A0A4Y9ELL1_9SPHN</name>
<dbReference type="Proteomes" id="UP000297737">
    <property type="component" value="Unassembled WGS sequence"/>
</dbReference>
<gene>
    <name evidence="2" type="ORF">EUV02_06925</name>
</gene>
<feature type="transmembrane region" description="Helical" evidence="1">
    <location>
        <begin position="360"/>
        <end position="377"/>
    </location>
</feature>
<dbReference type="Gene3D" id="3.40.50.450">
    <property type="match status" value="1"/>
</dbReference>
<dbReference type="OrthoDB" id="2968017at2"/>
<protein>
    <recommendedName>
        <fullName evidence="4">DUF4231 domain-containing protein</fullName>
    </recommendedName>
</protein>
<dbReference type="AlphaFoldDB" id="A0A4Y9ELL1"/>
<keyword evidence="1" id="KW-0812">Transmembrane</keyword>
<feature type="transmembrane region" description="Helical" evidence="1">
    <location>
        <begin position="336"/>
        <end position="354"/>
    </location>
</feature>
<evidence type="ECO:0008006" key="4">
    <source>
        <dbReference type="Google" id="ProtNLM"/>
    </source>
</evidence>
<dbReference type="RefSeq" id="WP_135245527.1">
    <property type="nucleotide sequence ID" value="NZ_SIHO01000002.1"/>
</dbReference>
<comment type="caution">
    <text evidence="2">The sequence shown here is derived from an EMBL/GenBank/DDBJ whole genome shotgun (WGS) entry which is preliminary data.</text>
</comment>
<dbReference type="EMBL" id="SIHO01000002">
    <property type="protein sequence ID" value="TFU02935.1"/>
    <property type="molecule type" value="Genomic_DNA"/>
</dbReference>
<feature type="transmembrane region" description="Helical" evidence="1">
    <location>
        <begin position="491"/>
        <end position="514"/>
    </location>
</feature>
<keyword evidence="3" id="KW-1185">Reference proteome</keyword>
<evidence type="ECO:0000313" key="2">
    <source>
        <dbReference type="EMBL" id="TFU02935.1"/>
    </source>
</evidence>
<proteinExistence type="predicted"/>
<reference evidence="2 3" key="1">
    <citation type="submission" date="2019-02" db="EMBL/GenBank/DDBJ databases">
        <title>Polymorphobacter sp. isolated from the lake at the Tibet of China.</title>
        <authorList>
            <person name="Li A."/>
        </authorList>
    </citation>
    <scope>NUCLEOTIDE SEQUENCE [LARGE SCALE GENOMIC DNA]</scope>
    <source>
        <strain evidence="2 3">DJ1R-1</strain>
    </source>
</reference>
<dbReference type="SUPFAM" id="SSF102405">
    <property type="entry name" value="MCP/YpsA-like"/>
    <property type="match status" value="1"/>
</dbReference>
<keyword evidence="1" id="KW-1133">Transmembrane helix</keyword>
<keyword evidence="1" id="KW-0472">Membrane</keyword>
<accession>A0A4Y9ELL1</accession>
<feature type="transmembrane region" description="Helical" evidence="1">
    <location>
        <begin position="520"/>
        <end position="539"/>
    </location>
</feature>
<evidence type="ECO:0000313" key="3">
    <source>
        <dbReference type="Proteomes" id="UP000297737"/>
    </source>
</evidence>
<sequence>MTAAGGQGGPPRPVLGLAVGITGHRALDPAGVVPLEILIGELLREIADAAHDVGRQHANLFHDTVPRLVMLSQLAAGADQLASRVALDHGYRLHAVLPFAHAEYGHDFAPGPERDSFDELFDQCESWWHLPNSRSDGATGYALAGEATVAQVDVLIAVWDGKASRGPGGTADVIDYAVRRGVPVIHIPTDPDIPPQVLWSGLDGLPPTMLHRDSVPQRALEPLAIARIVSNLLAPPSDPAELKAIELYLGERERKWRLRVEYPALLALAGVRKMNRSNFISAPYEATTRADWLPYREALTNAGINTGTALDSLERSFSWSDRLADYYAQTYRSGSLFNFFAAAIAVTLAVLGLVLPAAKVWLLGGELLLIGAVVANTRVGNAREWHRCWLDYRFLAEQLRPMRSLKLLGAATPLMTVHPSANGWARWTDWYASAAWRAMGAPPSLKDQAALETVAEHIAAEEVDPQISYNHVNAHRMHHLDHRLHEIGNRLFIATVIAGLVIMVAIITHAHWLLPFKVPLGVLTAVLPTLGSAVFGMRGQGDFAGAARRSAETADALERSTLRLRERPIELPSAARATEDAAVTMLADLGAWRTSFSDKKLAIPA</sequence>
<evidence type="ECO:0000256" key="1">
    <source>
        <dbReference type="SAM" id="Phobius"/>
    </source>
</evidence>
<organism evidence="2 3">
    <name type="scientific">Glacieibacterium arshaanense</name>
    <dbReference type="NCBI Taxonomy" id="2511025"/>
    <lineage>
        <taxon>Bacteria</taxon>
        <taxon>Pseudomonadati</taxon>
        <taxon>Pseudomonadota</taxon>
        <taxon>Alphaproteobacteria</taxon>
        <taxon>Sphingomonadales</taxon>
        <taxon>Sphingosinicellaceae</taxon>
        <taxon>Glacieibacterium</taxon>
    </lineage>
</organism>